<feature type="compositionally biased region" description="Polar residues" evidence="1">
    <location>
        <begin position="81"/>
        <end position="96"/>
    </location>
</feature>
<name>A0A1R0H9G8_9FUNG</name>
<feature type="region of interest" description="Disordered" evidence="1">
    <location>
        <begin position="125"/>
        <end position="152"/>
    </location>
</feature>
<keyword evidence="3" id="KW-1185">Reference proteome</keyword>
<feature type="region of interest" description="Disordered" evidence="1">
    <location>
        <begin position="64"/>
        <end position="98"/>
    </location>
</feature>
<gene>
    <name evidence="2" type="ORF">AYI68_g37</name>
</gene>
<feature type="compositionally biased region" description="Basic and acidic residues" evidence="1">
    <location>
        <begin position="68"/>
        <end position="80"/>
    </location>
</feature>
<sequence>MSPEIFSLVIIINYCLNKDIELSAWNLPFNTSKEELEKKWGLVKECDLNEYLLYSPIFTSISCGGQRPDQDEHTDDEKSSSEQTDVQMEDSSSLTFENLELETPGDLEVEKELQINADGSEFVYTSPINAEDNNDSLTGNDSSNGSPHGGVELESTEVSNLTLNKGTEPYNHIAAQGEQYERPIIASLDLILANDNINAFDAEATRRLLDASLLQIIKFMESDLEGIPL</sequence>
<reference evidence="2 3" key="1">
    <citation type="journal article" date="2016" name="Mol. Biol. Evol.">
        <title>Genome-Wide Survey of Gut Fungi (Harpellales) Reveals the First Horizontally Transferred Ubiquitin Gene from a Mosquito Host.</title>
        <authorList>
            <person name="Wang Y."/>
            <person name="White M.M."/>
            <person name="Kvist S."/>
            <person name="Moncalvo J.M."/>
        </authorList>
    </citation>
    <scope>NUCLEOTIDE SEQUENCE [LARGE SCALE GENOMIC DNA]</scope>
    <source>
        <strain evidence="2 3">ALG-7-W6</strain>
    </source>
</reference>
<evidence type="ECO:0000313" key="2">
    <source>
        <dbReference type="EMBL" id="OLY85773.1"/>
    </source>
</evidence>
<protein>
    <submittedName>
        <fullName evidence="2">Uncharacterized protein</fullName>
    </submittedName>
</protein>
<dbReference type="EMBL" id="LSSL01000006">
    <property type="protein sequence ID" value="OLY85773.1"/>
    <property type="molecule type" value="Genomic_DNA"/>
</dbReference>
<organism evidence="2 3">
    <name type="scientific">Smittium mucronatum</name>
    <dbReference type="NCBI Taxonomy" id="133383"/>
    <lineage>
        <taxon>Eukaryota</taxon>
        <taxon>Fungi</taxon>
        <taxon>Fungi incertae sedis</taxon>
        <taxon>Zoopagomycota</taxon>
        <taxon>Kickxellomycotina</taxon>
        <taxon>Harpellomycetes</taxon>
        <taxon>Harpellales</taxon>
        <taxon>Legeriomycetaceae</taxon>
        <taxon>Smittium</taxon>
    </lineage>
</organism>
<proteinExistence type="predicted"/>
<comment type="caution">
    <text evidence="2">The sequence shown here is derived from an EMBL/GenBank/DDBJ whole genome shotgun (WGS) entry which is preliminary data.</text>
</comment>
<evidence type="ECO:0000313" key="3">
    <source>
        <dbReference type="Proteomes" id="UP000187455"/>
    </source>
</evidence>
<feature type="compositionally biased region" description="Polar residues" evidence="1">
    <location>
        <begin position="135"/>
        <end position="146"/>
    </location>
</feature>
<evidence type="ECO:0000256" key="1">
    <source>
        <dbReference type="SAM" id="MobiDB-lite"/>
    </source>
</evidence>
<dbReference type="Proteomes" id="UP000187455">
    <property type="component" value="Unassembled WGS sequence"/>
</dbReference>
<dbReference type="AlphaFoldDB" id="A0A1R0H9G8"/>
<accession>A0A1R0H9G8</accession>